<accession>A0A0B1Z123</accession>
<comment type="caution">
    <text evidence="1">The sequence shown here is derived from an EMBL/GenBank/DDBJ whole genome shotgun (WGS) entry which is preliminary data.</text>
</comment>
<dbReference type="InterPro" id="IPR007670">
    <property type="entry name" value="DUF596"/>
</dbReference>
<dbReference type="SUPFAM" id="SSF160472">
    <property type="entry name" value="NMB0513-like"/>
    <property type="match status" value="1"/>
</dbReference>
<proteinExistence type="predicted"/>
<evidence type="ECO:0000313" key="2">
    <source>
        <dbReference type="Proteomes" id="UP000030949"/>
    </source>
</evidence>
<dbReference type="Gene3D" id="1.10.3510.10">
    <property type="entry name" value="NMB0513-like"/>
    <property type="match status" value="1"/>
</dbReference>
<dbReference type="RefSeq" id="WP_039593147.1">
    <property type="nucleotide sequence ID" value="NZ_CP142104.1"/>
</dbReference>
<evidence type="ECO:0000313" key="1">
    <source>
        <dbReference type="EMBL" id="KHK62961.1"/>
    </source>
</evidence>
<evidence type="ECO:0008006" key="3">
    <source>
        <dbReference type="Google" id="ProtNLM"/>
    </source>
</evidence>
<reference evidence="2" key="1">
    <citation type="submission" date="2015-03" db="EMBL/GenBank/DDBJ databases">
        <title>Pseudomonas frederiksbergensis hydrocarbon degrader.</title>
        <authorList>
            <person name="Brown L.M."/>
            <person name="Ruiz O.N."/>
            <person name="Mueller S."/>
            <person name="Gunasekera T.S."/>
        </authorList>
    </citation>
    <scope>NUCLEOTIDE SEQUENCE [LARGE SCALE GENOMIC DNA]</scope>
    <source>
        <strain evidence="2">SI8</strain>
    </source>
</reference>
<dbReference type="InterPro" id="IPR023138">
    <property type="entry name" value="NMB0513-like_sf"/>
</dbReference>
<protein>
    <recommendedName>
        <fullName evidence="3">DUF596 domain-containing protein</fullName>
    </recommendedName>
</protein>
<name>A0A0B1Z123_9PSED</name>
<dbReference type="Proteomes" id="UP000030949">
    <property type="component" value="Unassembled WGS sequence"/>
</dbReference>
<organism evidence="1 2">
    <name type="scientific">Pseudomonas frederiksbergensis</name>
    <dbReference type="NCBI Taxonomy" id="104087"/>
    <lineage>
        <taxon>Bacteria</taxon>
        <taxon>Pseudomonadati</taxon>
        <taxon>Pseudomonadota</taxon>
        <taxon>Gammaproteobacteria</taxon>
        <taxon>Pseudomonadales</taxon>
        <taxon>Pseudomonadaceae</taxon>
        <taxon>Pseudomonas</taxon>
    </lineage>
</organism>
<sequence>MNVDFLCSTILSSSFGLSMGSIWQHLSMELCKLETGNEERTAIFLEVLRRLMLGGHLKLGSNGKFLSGDVDEQIDALRSAWPICPEEDDLDGFGFWFLTTAPAGVVWLTAEGQEVWT</sequence>
<gene>
    <name evidence="1" type="ORF">JZ00_20890</name>
</gene>
<dbReference type="OrthoDB" id="5678714at2"/>
<dbReference type="EMBL" id="JQGJ01000014">
    <property type="protein sequence ID" value="KHK62961.1"/>
    <property type="molecule type" value="Genomic_DNA"/>
</dbReference>
<dbReference type="Pfam" id="PF04591">
    <property type="entry name" value="DUF596"/>
    <property type="match status" value="1"/>
</dbReference>
<dbReference type="AlphaFoldDB" id="A0A0B1Z123"/>